<name>A0AC35UDJ1_9BILA</name>
<protein>
    <submittedName>
        <fullName evidence="2">EMYY motif lipoprotein</fullName>
    </submittedName>
</protein>
<evidence type="ECO:0000313" key="1">
    <source>
        <dbReference type="Proteomes" id="UP000095286"/>
    </source>
</evidence>
<dbReference type="Proteomes" id="UP000095286">
    <property type="component" value="Unplaced"/>
</dbReference>
<sequence length="310" mass="36281">MSKLSVCSIFVVLMAFSLISCQNIFRMDKMNFIYDKAMSQGMDKGRLTKLKVDLTKFDTLLLDMKHEADSMKATGYKEIDAKLLLLLHKYDLEDVHDAFVKKYKNSYAIHKEAEPVKLGNTNVKFQYKKTIKLWKLIESSELEDQLKVALIEELKKYETDYSEYEKLLNKRHVVEDSNHITEDGGPVTHGLKLHLNEAYEVLASKISDLTLNPFTQPKVRKLYYDLIMNKHELTTGQRDEIKAELRELNGKLTKLDYQKQQIQDYTAFEEEHDLKTGIPKGTDESFEEMKRHVKKFEAFIDTKINRHEEL</sequence>
<reference evidence="2" key="1">
    <citation type="submission" date="2016-11" db="UniProtKB">
        <authorList>
            <consortium name="WormBaseParasite"/>
        </authorList>
    </citation>
    <scope>IDENTIFICATION</scope>
    <source>
        <strain evidence="2">KR3021</strain>
    </source>
</reference>
<proteinExistence type="predicted"/>
<accession>A0AC35UDJ1</accession>
<organism evidence="1 2">
    <name type="scientific">Rhabditophanes sp. KR3021</name>
    <dbReference type="NCBI Taxonomy" id="114890"/>
    <lineage>
        <taxon>Eukaryota</taxon>
        <taxon>Metazoa</taxon>
        <taxon>Ecdysozoa</taxon>
        <taxon>Nematoda</taxon>
        <taxon>Chromadorea</taxon>
        <taxon>Rhabditida</taxon>
        <taxon>Tylenchina</taxon>
        <taxon>Panagrolaimomorpha</taxon>
        <taxon>Strongyloidoidea</taxon>
        <taxon>Alloionematidae</taxon>
        <taxon>Rhabditophanes</taxon>
    </lineage>
</organism>
<dbReference type="WBParaSite" id="RSKR_0001013600.1">
    <property type="protein sequence ID" value="RSKR_0001013600.1"/>
    <property type="gene ID" value="RSKR_0001013600"/>
</dbReference>
<evidence type="ECO:0000313" key="2">
    <source>
        <dbReference type="WBParaSite" id="RSKR_0001013600.1"/>
    </source>
</evidence>